<accession>A0ABT6VCH3</accession>
<evidence type="ECO:0008006" key="3">
    <source>
        <dbReference type="Google" id="ProtNLM"/>
    </source>
</evidence>
<dbReference type="InterPro" id="IPR036388">
    <property type="entry name" value="WH-like_DNA-bd_sf"/>
</dbReference>
<evidence type="ECO:0000313" key="1">
    <source>
        <dbReference type="EMBL" id="MDI5895907.1"/>
    </source>
</evidence>
<dbReference type="SUPFAM" id="SSF46785">
    <property type="entry name" value="Winged helix' DNA-binding domain"/>
    <property type="match status" value="1"/>
</dbReference>
<evidence type="ECO:0000313" key="2">
    <source>
        <dbReference type="Proteomes" id="UP001243403"/>
    </source>
</evidence>
<dbReference type="EMBL" id="JASCRZ010000006">
    <property type="protein sequence ID" value="MDI5895907.1"/>
    <property type="molecule type" value="Genomic_DNA"/>
</dbReference>
<name>A0ABT6VCH3_9FLAO</name>
<protein>
    <recommendedName>
        <fullName evidence="3">DNA-binding transcriptional regulator GbsR, MarR family</fullName>
    </recommendedName>
</protein>
<reference evidence="1 2" key="1">
    <citation type="submission" date="2023-04" db="EMBL/GenBank/DDBJ databases">
        <title>Two novel species of Flavobacterium.</title>
        <authorList>
            <person name="Liu Q."/>
            <person name="Xin Y.-H."/>
        </authorList>
    </citation>
    <scope>NUCLEOTIDE SEQUENCE [LARGE SCALE GENOMIC DNA]</scope>
    <source>
        <strain evidence="1 2">LB1P51</strain>
    </source>
</reference>
<comment type="caution">
    <text evidence="1">The sequence shown here is derived from an EMBL/GenBank/DDBJ whole genome shotgun (WGS) entry which is preliminary data.</text>
</comment>
<sequence length="162" mass="18927">MATIQKEREELIEMFGIHFELLYNLPPLGSRILGLLIIDGCKTGLTFEEIVEKLGASKSSISTNLNLLLKMDKINYYTLCGDRKKYFKPSQFSERLTNYIKILDFEKKIIDKLISYREQTISCTEERCNMENVKAYKAHVCEVEELLIKTIEKFKEIERNNS</sequence>
<gene>
    <name evidence="1" type="ORF">QLS65_13485</name>
</gene>
<organism evidence="1 2">
    <name type="scientific">Flavobacterium algoritolerans</name>
    <dbReference type="NCBI Taxonomy" id="3041254"/>
    <lineage>
        <taxon>Bacteria</taxon>
        <taxon>Pseudomonadati</taxon>
        <taxon>Bacteroidota</taxon>
        <taxon>Flavobacteriia</taxon>
        <taxon>Flavobacteriales</taxon>
        <taxon>Flavobacteriaceae</taxon>
        <taxon>Flavobacterium</taxon>
    </lineage>
</organism>
<proteinExistence type="predicted"/>
<dbReference type="InterPro" id="IPR036390">
    <property type="entry name" value="WH_DNA-bd_sf"/>
</dbReference>
<dbReference type="Gene3D" id="1.10.10.10">
    <property type="entry name" value="Winged helix-like DNA-binding domain superfamily/Winged helix DNA-binding domain"/>
    <property type="match status" value="1"/>
</dbReference>
<keyword evidence="2" id="KW-1185">Reference proteome</keyword>
<dbReference type="Proteomes" id="UP001243403">
    <property type="component" value="Unassembled WGS sequence"/>
</dbReference>
<dbReference type="RefSeq" id="WP_282718366.1">
    <property type="nucleotide sequence ID" value="NZ_JASCRZ010000006.1"/>
</dbReference>